<sequence>MPLSALRIIFLTLLSLAVAHTAAAQDDHPAPPAPIPVVVAGYEFEPYVTASGGLTPDLVAFLNEAQATYRFEFLVIPAQRRYRMMETGKVDVLFFEMPRWGWAESGVAVEATPVLMNDAEIFVARREQASNPGFFETIAHHRIAAVRGFHYRFAGFEADSATLTSKFDLQLVDSQPAVMRLVEGGMAEVGIVARSFLIGEMLQRPALLNAILVSPEVDQIFRLPALTRKDGPISAEALTALLQQLHDDGRLPHFFATRGLGPLYVWPGDADASPNGSPIP</sequence>
<dbReference type="AlphaFoldDB" id="A0AAE9XW06"/>
<reference evidence="2" key="1">
    <citation type="submission" date="2023-01" db="EMBL/GenBank/DDBJ databases">
        <title>The genome sequence of Kordiimonadaceae bacterium 6D33.</title>
        <authorList>
            <person name="Liu Y."/>
        </authorList>
    </citation>
    <scope>NUCLEOTIDE SEQUENCE</scope>
    <source>
        <strain evidence="2">6D33</strain>
    </source>
</reference>
<dbReference type="Proteomes" id="UP001217500">
    <property type="component" value="Chromosome"/>
</dbReference>
<keyword evidence="3" id="KW-1185">Reference proteome</keyword>
<dbReference type="KEGG" id="gso:PH603_05295"/>
<accession>A0AAE9XW06</accession>
<gene>
    <name evidence="2" type="ORF">PH603_05295</name>
</gene>
<feature type="signal peptide" evidence="1">
    <location>
        <begin position="1"/>
        <end position="24"/>
    </location>
</feature>
<dbReference type="EMBL" id="CP116805">
    <property type="protein sequence ID" value="WCL55173.1"/>
    <property type="molecule type" value="Genomic_DNA"/>
</dbReference>
<evidence type="ECO:0000313" key="2">
    <source>
        <dbReference type="EMBL" id="WCL55173.1"/>
    </source>
</evidence>
<keyword evidence="1" id="KW-0732">Signal</keyword>
<organism evidence="2 3">
    <name type="scientific">Gimibacter soli</name>
    <dbReference type="NCBI Taxonomy" id="3024400"/>
    <lineage>
        <taxon>Bacteria</taxon>
        <taxon>Pseudomonadati</taxon>
        <taxon>Pseudomonadota</taxon>
        <taxon>Alphaproteobacteria</taxon>
        <taxon>Kordiimonadales</taxon>
        <taxon>Temperatibacteraceae</taxon>
        <taxon>Gimibacter</taxon>
    </lineage>
</organism>
<evidence type="ECO:0000256" key="1">
    <source>
        <dbReference type="SAM" id="SignalP"/>
    </source>
</evidence>
<proteinExistence type="predicted"/>
<dbReference type="RefSeq" id="WP_289504947.1">
    <property type="nucleotide sequence ID" value="NZ_CP116805.1"/>
</dbReference>
<protein>
    <submittedName>
        <fullName evidence="2">Uncharacterized protein</fullName>
    </submittedName>
</protein>
<feature type="chain" id="PRO_5042168661" evidence="1">
    <location>
        <begin position="25"/>
        <end position="280"/>
    </location>
</feature>
<dbReference type="Gene3D" id="3.40.190.10">
    <property type="entry name" value="Periplasmic binding protein-like II"/>
    <property type="match status" value="2"/>
</dbReference>
<name>A0AAE9XW06_9PROT</name>
<evidence type="ECO:0000313" key="3">
    <source>
        <dbReference type="Proteomes" id="UP001217500"/>
    </source>
</evidence>
<dbReference type="SUPFAM" id="SSF53850">
    <property type="entry name" value="Periplasmic binding protein-like II"/>
    <property type="match status" value="1"/>
</dbReference>